<dbReference type="InterPro" id="IPR001387">
    <property type="entry name" value="Cro/C1-type_HTH"/>
</dbReference>
<dbReference type="SUPFAM" id="SSF47413">
    <property type="entry name" value="lambda repressor-like DNA-binding domains"/>
    <property type="match status" value="1"/>
</dbReference>
<dbReference type="AlphaFoldDB" id="A0A0R1ZBE1"/>
<feature type="domain" description="Cytoskeleton protein RodZ-like C-terminal" evidence="3">
    <location>
        <begin position="210"/>
        <end position="271"/>
    </location>
</feature>
<accession>A0A0R1ZBE1</accession>
<feature type="region of interest" description="Disordered" evidence="1">
    <location>
        <begin position="152"/>
        <end position="178"/>
    </location>
</feature>
<sequence length="339" mass="36821">MASVGQKLKDARIAKGLTLDDLQQTTKIQKRYLIAIEEGNYDALPGKFYVKAFARQYAETVGLNPNEIIQELDQELGMPASPEEQAETTSRVQKREELTRPQDNSLSAKISKYLPTIIIVVVVVAILGTIYAVAWGNHEKAKNQQIEQTNTKVAVSTDVKKPAKKKKSESSSTSKKEQKIVNIASAGSTFTYNVENAPSQSTIELGASGGSSWDAVYIGGAQSWQGTLQSGATKEIQVPAGTSRVVLSIGNSNASTVKINGHKLNFLAQNSSLTVRKLVLNFTNGSSSTNAETQSQTQTAAQTQGQGQTVNNQNGYQTNQQQRYQQNNGQTNNYQTVTR</sequence>
<dbReference type="PATRIC" id="fig|1423820.4.peg.904"/>
<dbReference type="RefSeq" id="WP_057906754.1">
    <property type="nucleotide sequence ID" value="NZ_AYYZ01000029.1"/>
</dbReference>
<dbReference type="InterPro" id="IPR025194">
    <property type="entry name" value="RodZ-like_C"/>
</dbReference>
<protein>
    <submittedName>
        <fullName evidence="4">Transcriptional regulator</fullName>
    </submittedName>
</protein>
<name>A0A0R1ZBE1_9LACO</name>
<evidence type="ECO:0000259" key="3">
    <source>
        <dbReference type="Pfam" id="PF13464"/>
    </source>
</evidence>
<dbReference type="STRING" id="1423820.FC64_GL000882"/>
<gene>
    <name evidence="4" type="ORF">FC64_GL000882</name>
</gene>
<evidence type="ECO:0000313" key="4">
    <source>
        <dbReference type="EMBL" id="KRM51695.1"/>
    </source>
</evidence>
<evidence type="ECO:0000256" key="1">
    <source>
        <dbReference type="SAM" id="MobiDB-lite"/>
    </source>
</evidence>
<feature type="region of interest" description="Disordered" evidence="1">
    <location>
        <begin position="78"/>
        <end position="101"/>
    </location>
</feature>
<keyword evidence="2" id="KW-0472">Membrane</keyword>
<dbReference type="Pfam" id="PF13413">
    <property type="entry name" value="HTH_25"/>
    <property type="match status" value="1"/>
</dbReference>
<dbReference type="InterPro" id="IPR010982">
    <property type="entry name" value="Lambda_DNA-bd_dom_sf"/>
</dbReference>
<dbReference type="EMBL" id="AYYZ01000029">
    <property type="protein sequence ID" value="KRM51695.1"/>
    <property type="molecule type" value="Genomic_DNA"/>
</dbReference>
<evidence type="ECO:0000256" key="2">
    <source>
        <dbReference type="SAM" id="Phobius"/>
    </source>
</evidence>
<dbReference type="GO" id="GO:0003677">
    <property type="term" value="F:DNA binding"/>
    <property type="evidence" value="ECO:0007669"/>
    <property type="project" value="InterPro"/>
</dbReference>
<dbReference type="InterPro" id="IPR050400">
    <property type="entry name" value="Bact_Cytoskel_RodZ"/>
</dbReference>
<feature type="compositionally biased region" description="Low complexity" evidence="1">
    <location>
        <begin position="289"/>
        <end position="314"/>
    </location>
</feature>
<dbReference type="Pfam" id="PF13464">
    <property type="entry name" value="RodZ_C"/>
    <property type="match status" value="1"/>
</dbReference>
<keyword evidence="2" id="KW-0812">Transmembrane</keyword>
<dbReference type="CDD" id="cd00093">
    <property type="entry name" value="HTH_XRE"/>
    <property type="match status" value="1"/>
</dbReference>
<dbReference type="PANTHER" id="PTHR34475">
    <property type="match status" value="1"/>
</dbReference>
<organism evidence="4 5">
    <name type="scientific">Ligilactobacillus araffinosus DSM 20653</name>
    <dbReference type="NCBI Taxonomy" id="1423820"/>
    <lineage>
        <taxon>Bacteria</taxon>
        <taxon>Bacillati</taxon>
        <taxon>Bacillota</taxon>
        <taxon>Bacilli</taxon>
        <taxon>Lactobacillales</taxon>
        <taxon>Lactobacillaceae</taxon>
        <taxon>Ligilactobacillus</taxon>
    </lineage>
</organism>
<feature type="transmembrane region" description="Helical" evidence="2">
    <location>
        <begin position="113"/>
        <end position="135"/>
    </location>
</feature>
<proteinExistence type="predicted"/>
<reference evidence="4 5" key="1">
    <citation type="journal article" date="2015" name="Genome Announc.">
        <title>Expanding the biotechnology potential of lactobacilli through comparative genomics of 213 strains and associated genera.</title>
        <authorList>
            <person name="Sun Z."/>
            <person name="Harris H.M."/>
            <person name="McCann A."/>
            <person name="Guo C."/>
            <person name="Argimon S."/>
            <person name="Zhang W."/>
            <person name="Yang X."/>
            <person name="Jeffery I.B."/>
            <person name="Cooney J.C."/>
            <person name="Kagawa T.F."/>
            <person name="Liu W."/>
            <person name="Song Y."/>
            <person name="Salvetti E."/>
            <person name="Wrobel A."/>
            <person name="Rasinkangas P."/>
            <person name="Parkhill J."/>
            <person name="Rea M.C."/>
            <person name="O'Sullivan O."/>
            <person name="Ritari J."/>
            <person name="Douillard F.P."/>
            <person name="Paul Ross R."/>
            <person name="Yang R."/>
            <person name="Briner A.E."/>
            <person name="Felis G.E."/>
            <person name="de Vos W.M."/>
            <person name="Barrangou R."/>
            <person name="Klaenhammer T.R."/>
            <person name="Caufield P.W."/>
            <person name="Cui Y."/>
            <person name="Zhang H."/>
            <person name="O'Toole P.W."/>
        </authorList>
    </citation>
    <scope>NUCLEOTIDE SEQUENCE [LARGE SCALE GENOMIC DNA]</scope>
    <source>
        <strain evidence="4 5">DSM 20653</strain>
    </source>
</reference>
<dbReference type="Proteomes" id="UP000051291">
    <property type="component" value="Unassembled WGS sequence"/>
</dbReference>
<comment type="caution">
    <text evidence="4">The sequence shown here is derived from an EMBL/GenBank/DDBJ whole genome shotgun (WGS) entry which is preliminary data.</text>
</comment>
<evidence type="ECO:0000313" key="5">
    <source>
        <dbReference type="Proteomes" id="UP000051291"/>
    </source>
</evidence>
<keyword evidence="5" id="KW-1185">Reference proteome</keyword>
<dbReference type="PANTHER" id="PTHR34475:SF1">
    <property type="entry name" value="CYTOSKELETON PROTEIN RODZ"/>
    <property type="match status" value="1"/>
</dbReference>
<keyword evidence="2" id="KW-1133">Transmembrane helix</keyword>
<dbReference type="Gene3D" id="1.10.260.40">
    <property type="entry name" value="lambda repressor-like DNA-binding domains"/>
    <property type="match status" value="1"/>
</dbReference>
<feature type="region of interest" description="Disordered" evidence="1">
    <location>
        <begin position="286"/>
        <end position="314"/>
    </location>
</feature>